<gene>
    <name evidence="2" type="ORF">SELMODRAFT_409516</name>
</gene>
<dbReference type="Proteomes" id="UP000001514">
    <property type="component" value="Unassembled WGS sequence"/>
</dbReference>
<evidence type="ECO:0000313" key="2">
    <source>
        <dbReference type="EMBL" id="EFJ30540.1"/>
    </source>
</evidence>
<evidence type="ECO:0000256" key="1">
    <source>
        <dbReference type="SAM" id="MobiDB-lite"/>
    </source>
</evidence>
<protein>
    <recommendedName>
        <fullName evidence="4">Protein kinase domain-containing protein</fullName>
    </recommendedName>
</protein>
<dbReference type="InParanoid" id="D8RBQ0"/>
<proteinExistence type="predicted"/>
<accession>D8RBQ0</accession>
<dbReference type="KEGG" id="smo:SELMODRAFT_409516"/>
<organism evidence="3">
    <name type="scientific">Selaginella moellendorffii</name>
    <name type="common">Spikemoss</name>
    <dbReference type="NCBI Taxonomy" id="88036"/>
    <lineage>
        <taxon>Eukaryota</taxon>
        <taxon>Viridiplantae</taxon>
        <taxon>Streptophyta</taxon>
        <taxon>Embryophyta</taxon>
        <taxon>Tracheophyta</taxon>
        <taxon>Lycopodiopsida</taxon>
        <taxon>Selaginellales</taxon>
        <taxon>Selaginellaceae</taxon>
        <taxon>Selaginella</taxon>
    </lineage>
</organism>
<feature type="region of interest" description="Disordered" evidence="1">
    <location>
        <begin position="277"/>
        <end position="318"/>
    </location>
</feature>
<dbReference type="HOGENOM" id="CLU_875493_0_0_1"/>
<feature type="compositionally biased region" description="Pro residues" evidence="1">
    <location>
        <begin position="308"/>
        <end position="318"/>
    </location>
</feature>
<reference evidence="2 3" key="1">
    <citation type="journal article" date="2011" name="Science">
        <title>The Selaginella genome identifies genetic changes associated with the evolution of vascular plants.</title>
        <authorList>
            <person name="Banks J.A."/>
            <person name="Nishiyama T."/>
            <person name="Hasebe M."/>
            <person name="Bowman J.L."/>
            <person name="Gribskov M."/>
            <person name="dePamphilis C."/>
            <person name="Albert V.A."/>
            <person name="Aono N."/>
            <person name="Aoyama T."/>
            <person name="Ambrose B.A."/>
            <person name="Ashton N.W."/>
            <person name="Axtell M.J."/>
            <person name="Barker E."/>
            <person name="Barker M.S."/>
            <person name="Bennetzen J.L."/>
            <person name="Bonawitz N.D."/>
            <person name="Chapple C."/>
            <person name="Cheng C."/>
            <person name="Correa L.G."/>
            <person name="Dacre M."/>
            <person name="DeBarry J."/>
            <person name="Dreyer I."/>
            <person name="Elias M."/>
            <person name="Engstrom E.M."/>
            <person name="Estelle M."/>
            <person name="Feng L."/>
            <person name="Finet C."/>
            <person name="Floyd S.K."/>
            <person name="Frommer W.B."/>
            <person name="Fujita T."/>
            <person name="Gramzow L."/>
            <person name="Gutensohn M."/>
            <person name="Harholt J."/>
            <person name="Hattori M."/>
            <person name="Heyl A."/>
            <person name="Hirai T."/>
            <person name="Hiwatashi Y."/>
            <person name="Ishikawa M."/>
            <person name="Iwata M."/>
            <person name="Karol K.G."/>
            <person name="Koehler B."/>
            <person name="Kolukisaoglu U."/>
            <person name="Kubo M."/>
            <person name="Kurata T."/>
            <person name="Lalonde S."/>
            <person name="Li K."/>
            <person name="Li Y."/>
            <person name="Litt A."/>
            <person name="Lyons E."/>
            <person name="Manning G."/>
            <person name="Maruyama T."/>
            <person name="Michael T.P."/>
            <person name="Mikami K."/>
            <person name="Miyazaki S."/>
            <person name="Morinaga S."/>
            <person name="Murata T."/>
            <person name="Mueller-Roeber B."/>
            <person name="Nelson D.R."/>
            <person name="Obara M."/>
            <person name="Oguri Y."/>
            <person name="Olmstead R.G."/>
            <person name="Onodera N."/>
            <person name="Petersen B.L."/>
            <person name="Pils B."/>
            <person name="Prigge M."/>
            <person name="Rensing S.A."/>
            <person name="Riano-Pachon D.M."/>
            <person name="Roberts A.W."/>
            <person name="Sato Y."/>
            <person name="Scheller H.V."/>
            <person name="Schulz B."/>
            <person name="Schulz C."/>
            <person name="Shakirov E.V."/>
            <person name="Shibagaki N."/>
            <person name="Shinohara N."/>
            <person name="Shippen D.E."/>
            <person name="Soerensen I."/>
            <person name="Sotooka R."/>
            <person name="Sugimoto N."/>
            <person name="Sugita M."/>
            <person name="Sumikawa N."/>
            <person name="Tanurdzic M."/>
            <person name="Theissen G."/>
            <person name="Ulvskov P."/>
            <person name="Wakazuki S."/>
            <person name="Weng J.K."/>
            <person name="Willats W.W."/>
            <person name="Wipf D."/>
            <person name="Wolf P.G."/>
            <person name="Yang L."/>
            <person name="Zimmer A.D."/>
            <person name="Zhu Q."/>
            <person name="Mitros T."/>
            <person name="Hellsten U."/>
            <person name="Loque D."/>
            <person name="Otillar R."/>
            <person name="Salamov A."/>
            <person name="Schmutz J."/>
            <person name="Shapiro H."/>
            <person name="Lindquist E."/>
            <person name="Lucas S."/>
            <person name="Rokhsar D."/>
            <person name="Grigoriev I.V."/>
        </authorList>
    </citation>
    <scope>NUCLEOTIDE SEQUENCE [LARGE SCALE GENOMIC DNA]</scope>
</reference>
<dbReference type="EMBL" id="GL377575">
    <property type="protein sequence ID" value="EFJ30540.1"/>
    <property type="molecule type" value="Genomic_DNA"/>
</dbReference>
<dbReference type="AlphaFoldDB" id="D8RBQ0"/>
<sequence>MADAELQRLGRGDFGIVYDGGAGVALKLLHGDGVKPGAKRIPYEELKEEAETAQRLHQAVFDMDLKAVGVPMPYAVLRSGKDLVLYSLVGGAKERDWLRSHTEQRPFCDGIIAMERIFGPERCELEALKARYYPDDPRWAELLQSNRVWKLQLGLFVLPPPDIFFKAPCVLAREASECLGLDVPAVARDMGRLVGAARRMDLSCNDVQYVVGRRWGSPRLQVFVLDFGFARDGRTNPFHDDYYPKTEDLWVEFIQGFRCECDDEKALPVMGVAHTTPLPPPPKISQFPPRNGGNLAMPRHPRQRYVVVPPPSPNTQEF</sequence>
<evidence type="ECO:0008006" key="4">
    <source>
        <dbReference type="Google" id="ProtNLM"/>
    </source>
</evidence>
<evidence type="ECO:0000313" key="3">
    <source>
        <dbReference type="Proteomes" id="UP000001514"/>
    </source>
</evidence>
<keyword evidence="3" id="KW-1185">Reference proteome</keyword>
<name>D8RBQ0_SELML</name>
<dbReference type="Gramene" id="EFJ30540">
    <property type="protein sequence ID" value="EFJ30540"/>
    <property type="gene ID" value="SELMODRAFT_409516"/>
</dbReference>